<dbReference type="HOGENOM" id="CLU_024458_0_0_1"/>
<evidence type="ECO:0000256" key="1">
    <source>
        <dbReference type="ARBA" id="ARBA00022801"/>
    </source>
</evidence>
<dbReference type="OrthoDB" id="2363873at2759"/>
<evidence type="ECO:0000256" key="6">
    <source>
        <dbReference type="SAM" id="MobiDB-lite"/>
    </source>
</evidence>
<dbReference type="SUPFAM" id="SSF53474">
    <property type="entry name" value="alpha/beta-Hydrolases"/>
    <property type="match status" value="1"/>
</dbReference>
<comment type="catalytic activity">
    <reaction evidence="4">
        <text>a 1-O-alkyl-2-acetyl-sn-glycero-3-phosphocholine + H2O = a 1-O-alkyl-sn-glycero-3-phosphocholine + acetate + H(+)</text>
        <dbReference type="Rhea" id="RHEA:17777"/>
        <dbReference type="ChEBI" id="CHEBI:15377"/>
        <dbReference type="ChEBI" id="CHEBI:15378"/>
        <dbReference type="ChEBI" id="CHEBI:30089"/>
        <dbReference type="ChEBI" id="CHEBI:30909"/>
        <dbReference type="ChEBI" id="CHEBI:36707"/>
        <dbReference type="EC" id="3.1.1.47"/>
    </reaction>
</comment>
<feature type="region of interest" description="Disordered" evidence="6">
    <location>
        <begin position="474"/>
        <end position="497"/>
    </location>
</feature>
<keyword evidence="2 4" id="KW-0442">Lipid degradation</keyword>
<feature type="compositionally biased region" description="Basic and acidic residues" evidence="6">
    <location>
        <begin position="481"/>
        <end position="490"/>
    </location>
</feature>
<feature type="active site" description="Nucleophile" evidence="5">
    <location>
        <position position="264"/>
    </location>
</feature>
<keyword evidence="1 4" id="KW-0378">Hydrolase</keyword>
<dbReference type="AlphaFoldDB" id="A0A074YI95"/>
<name>A0A074YI95_AURSE</name>
<accession>A0A074YI95</accession>
<sequence length="497" mass="54832">MVAFLSRLNPTPAFPDYPGPHTVGTVDVEIPVADLPSTAAAPADASPTVSFRIFYPCQDQKESARPVRWIPSPQRPNLSAFARLLGAGSRASDFFSYFPTILYYITIPAQRNAPLLAPPASNKRWPVMMFSHGLAGNRNLYSHVCGSMASYGLVVIAMDHRDGSSPVQYIRATTDTPSKIVDEIKISHSPTPEVYAARDKQLRIRCHEMSLIHAALLKIDKGEKVDNLDDNTSHTKKERVEVLSRFAGQLDVHTPGRITFAGHSFGACTTVQFLKSIFYAKERPQNAHSPLIVPTDSSLTSQVTPASPVLLLDLWTLPLRSPTQSWLLERPLPSYADSSIGGKNILSVMSQAFFKWTGNFNDVRRAIAPPKNFSGPNPHLFYPATSQHFSQSDFGVLFPFLTSKLLKTEDPERLLLLNTRAMLQVLRDMDIEVADVGEKSLEGEKEESILKPSATGEETVRGWVRVAVSDADNTNAGISIEQDKKQKPSDDSEGMDM</sequence>
<keyword evidence="8" id="KW-1185">Reference proteome</keyword>
<dbReference type="RefSeq" id="XP_013342332.1">
    <property type="nucleotide sequence ID" value="XM_013486878.1"/>
</dbReference>
<dbReference type="GO" id="GO:0016042">
    <property type="term" value="P:lipid catabolic process"/>
    <property type="evidence" value="ECO:0007669"/>
    <property type="project" value="UniProtKB-KW"/>
</dbReference>
<evidence type="ECO:0000256" key="4">
    <source>
        <dbReference type="PIRNR" id="PIRNR018169"/>
    </source>
</evidence>
<evidence type="ECO:0000313" key="7">
    <source>
        <dbReference type="EMBL" id="KEQ93812.1"/>
    </source>
</evidence>
<dbReference type="InterPro" id="IPR029058">
    <property type="entry name" value="AB_hydrolase_fold"/>
</dbReference>
<dbReference type="GeneID" id="25366903"/>
<reference evidence="7 8" key="1">
    <citation type="journal article" date="2014" name="BMC Genomics">
        <title>Genome sequencing of four Aureobasidium pullulans varieties: biotechnological potential, stress tolerance, and description of new species.</title>
        <authorList>
            <person name="Gostin Ar C."/>
            <person name="Ohm R.A."/>
            <person name="Kogej T."/>
            <person name="Sonjak S."/>
            <person name="Turk M."/>
            <person name="Zajc J."/>
            <person name="Zalar P."/>
            <person name="Grube M."/>
            <person name="Sun H."/>
            <person name="Han J."/>
            <person name="Sharma A."/>
            <person name="Chiniquy J."/>
            <person name="Ngan C.Y."/>
            <person name="Lipzen A."/>
            <person name="Barry K."/>
            <person name="Grigoriev I.V."/>
            <person name="Gunde-Cimerman N."/>
        </authorList>
    </citation>
    <scope>NUCLEOTIDE SEQUENCE [LARGE SCALE GENOMIC DNA]</scope>
    <source>
        <strain evidence="7 8">EXF-2481</strain>
    </source>
</reference>
<feature type="active site" description="Charge relay system" evidence="5">
    <location>
        <position position="388"/>
    </location>
</feature>
<dbReference type="InParanoid" id="A0A074YI95"/>
<dbReference type="GO" id="GO:0003847">
    <property type="term" value="F:1-alkyl-2-acetylglycerophosphocholine esterase activity"/>
    <property type="evidence" value="ECO:0007669"/>
    <property type="project" value="UniProtKB-UniRule"/>
</dbReference>
<dbReference type="Gene3D" id="3.40.50.1820">
    <property type="entry name" value="alpha/beta hydrolase"/>
    <property type="match status" value="1"/>
</dbReference>
<evidence type="ECO:0000256" key="2">
    <source>
        <dbReference type="ARBA" id="ARBA00022963"/>
    </source>
</evidence>
<feature type="active site" description="Charge relay system" evidence="5">
    <location>
        <position position="313"/>
    </location>
</feature>
<dbReference type="EC" id="3.1.1.47" evidence="4"/>
<dbReference type="InterPro" id="IPR016715">
    <property type="entry name" value="PAF_acetylhydro_eukaryote"/>
</dbReference>
<protein>
    <recommendedName>
        <fullName evidence="4">Putative phospholipase</fullName>
        <ecNumber evidence="4">3.1.1.47</ecNumber>
    </recommendedName>
</protein>
<evidence type="ECO:0000256" key="5">
    <source>
        <dbReference type="PIRSR" id="PIRSR018169-1"/>
    </source>
</evidence>
<dbReference type="STRING" id="1043005.A0A074YI95"/>
<dbReference type="EMBL" id="KL584764">
    <property type="protein sequence ID" value="KEQ93812.1"/>
    <property type="molecule type" value="Genomic_DNA"/>
</dbReference>
<comment type="similarity">
    <text evidence="4">Belongs to the serine esterase family.</text>
</comment>
<evidence type="ECO:0000313" key="8">
    <source>
        <dbReference type="Proteomes" id="UP000030641"/>
    </source>
</evidence>
<evidence type="ECO:0000256" key="3">
    <source>
        <dbReference type="ARBA" id="ARBA00023098"/>
    </source>
</evidence>
<dbReference type="PIRSF" id="PIRSF018169">
    <property type="entry name" value="PAF_acetylhydrolase"/>
    <property type="match status" value="1"/>
</dbReference>
<dbReference type="PANTHER" id="PTHR10272">
    <property type="entry name" value="PLATELET-ACTIVATING FACTOR ACETYLHYDROLASE"/>
    <property type="match status" value="1"/>
</dbReference>
<dbReference type="Proteomes" id="UP000030641">
    <property type="component" value="Unassembled WGS sequence"/>
</dbReference>
<gene>
    <name evidence="7" type="ORF">AUEXF2481DRAFT_41546</name>
</gene>
<organism evidence="7 8">
    <name type="scientific">Aureobasidium subglaciale (strain EXF-2481)</name>
    <name type="common">Aureobasidium pullulans var. subglaciale</name>
    <dbReference type="NCBI Taxonomy" id="1043005"/>
    <lineage>
        <taxon>Eukaryota</taxon>
        <taxon>Fungi</taxon>
        <taxon>Dikarya</taxon>
        <taxon>Ascomycota</taxon>
        <taxon>Pezizomycotina</taxon>
        <taxon>Dothideomycetes</taxon>
        <taxon>Dothideomycetidae</taxon>
        <taxon>Dothideales</taxon>
        <taxon>Saccotheciaceae</taxon>
        <taxon>Aureobasidium</taxon>
    </lineage>
</organism>
<dbReference type="Pfam" id="PF03403">
    <property type="entry name" value="PAF-AH_p_II"/>
    <property type="match status" value="1"/>
</dbReference>
<keyword evidence="3 4" id="KW-0443">Lipid metabolism</keyword>
<proteinExistence type="inferred from homology"/>
<dbReference type="PANTHER" id="PTHR10272:SF7">
    <property type="entry name" value="PHOSPHOLIPASE-RELATED"/>
    <property type="match status" value="1"/>
</dbReference>
<dbReference type="OMA" id="FCPEHRD"/>